<evidence type="ECO:0000313" key="3">
    <source>
        <dbReference type="RefSeq" id="XP_033810325.1"/>
    </source>
</evidence>
<protein>
    <submittedName>
        <fullName evidence="3">Eukaryotic translation elongation factor 1 epsilon-1</fullName>
    </submittedName>
</protein>
<name>A0A6P8RX27_GEOSA</name>
<dbReference type="PROSITE" id="PS50405">
    <property type="entry name" value="GST_CTER"/>
    <property type="match status" value="1"/>
</dbReference>
<dbReference type="GO" id="GO:0005634">
    <property type="term" value="C:nucleus"/>
    <property type="evidence" value="ECO:0007669"/>
    <property type="project" value="TreeGrafter"/>
</dbReference>
<dbReference type="RefSeq" id="XP_033810325.1">
    <property type="nucleotide sequence ID" value="XM_033954434.1"/>
</dbReference>
<dbReference type="KEGG" id="gsh:117364801"/>
<dbReference type="CTD" id="9521"/>
<dbReference type="Proteomes" id="UP000515159">
    <property type="component" value="Chromosome 8"/>
</dbReference>
<dbReference type="InterPro" id="IPR053837">
    <property type="entry name" value="AIMP3/p18_C"/>
</dbReference>
<keyword evidence="3" id="KW-0251">Elongation factor</keyword>
<dbReference type="GO" id="GO:0043517">
    <property type="term" value="P:positive regulation of DNA damage response, signal transduction by p53 class mediator"/>
    <property type="evidence" value="ECO:0007669"/>
    <property type="project" value="InterPro"/>
</dbReference>
<dbReference type="GO" id="GO:0005737">
    <property type="term" value="C:cytoplasm"/>
    <property type="evidence" value="ECO:0007669"/>
    <property type="project" value="TreeGrafter"/>
</dbReference>
<dbReference type="InParanoid" id="A0A6P8RX27"/>
<keyword evidence="3" id="KW-0648">Protein biosynthesis</keyword>
<sequence length="180" mass="20145">MRGGTAMAVPVLAELSALEKTLGLPRSNKFSALAGERLIPILQTNEGPRLVGLVTIASYLVKQAKREQLLGTSNEERAAVQQWLEYRVTRLDGRVSGEEAGGVLRELSAYLQDRVYLAGNRLTLADILAYHGLHQLMAALPLHEKERYVNVSRWFSHVQQYPGVRQHLPSIVFLKNRLYA</sequence>
<dbReference type="CDD" id="cd10305">
    <property type="entry name" value="GST_C_AIMP3"/>
    <property type="match status" value="1"/>
</dbReference>
<dbReference type="Pfam" id="PF21972">
    <property type="entry name" value="Arc1p_N_like"/>
    <property type="match status" value="1"/>
</dbReference>
<evidence type="ECO:0000259" key="1">
    <source>
        <dbReference type="PROSITE" id="PS50405"/>
    </source>
</evidence>
<evidence type="ECO:0000313" key="2">
    <source>
        <dbReference type="Proteomes" id="UP000515159"/>
    </source>
</evidence>
<dbReference type="OrthoDB" id="19141at2759"/>
<dbReference type="InterPro" id="IPR042450">
    <property type="entry name" value="EEF1E1"/>
</dbReference>
<dbReference type="GeneID" id="117364801"/>
<dbReference type="InterPro" id="IPR036282">
    <property type="entry name" value="Glutathione-S-Trfase_C_sf"/>
</dbReference>
<gene>
    <name evidence="3" type="primary">EEF1E1</name>
</gene>
<dbReference type="AlphaFoldDB" id="A0A6P8RX27"/>
<dbReference type="Gene3D" id="1.20.1050.10">
    <property type="match status" value="1"/>
</dbReference>
<feature type="domain" description="GST C-terminal" evidence="1">
    <location>
        <begin position="59"/>
        <end position="180"/>
    </location>
</feature>
<reference evidence="3" key="1">
    <citation type="submission" date="2025-08" db="UniProtKB">
        <authorList>
            <consortium name="RefSeq"/>
        </authorList>
    </citation>
    <scope>IDENTIFICATION</scope>
</reference>
<accession>A0A6P8RX27</accession>
<dbReference type="PANTHER" id="PTHR44490:SF1">
    <property type="entry name" value="EUKARYOTIC TRANSLATION ELONGATION FACTOR 1 EPSILON-1"/>
    <property type="match status" value="1"/>
</dbReference>
<dbReference type="GO" id="GO:0003746">
    <property type="term" value="F:translation elongation factor activity"/>
    <property type="evidence" value="ECO:0007669"/>
    <property type="project" value="UniProtKB-KW"/>
</dbReference>
<dbReference type="FunCoup" id="A0A6P8RX27">
    <property type="interactions" value="2750"/>
</dbReference>
<proteinExistence type="predicted"/>
<keyword evidence="2" id="KW-1185">Reference proteome</keyword>
<dbReference type="Gene3D" id="3.40.30.90">
    <property type="match status" value="1"/>
</dbReference>
<dbReference type="GO" id="GO:0017101">
    <property type="term" value="C:aminoacyl-tRNA synthetase multienzyme complex"/>
    <property type="evidence" value="ECO:0007669"/>
    <property type="project" value="InterPro"/>
</dbReference>
<dbReference type="InterPro" id="IPR010987">
    <property type="entry name" value="Glutathione-S-Trfase_C-like"/>
</dbReference>
<dbReference type="SUPFAM" id="SSF47616">
    <property type="entry name" value="GST C-terminal domain-like"/>
    <property type="match status" value="1"/>
</dbReference>
<dbReference type="PANTHER" id="PTHR44490">
    <property type="entry name" value="EUKARYOTIC TRANSLATION ELONGATION FACTOR 1 EPSILON-1"/>
    <property type="match status" value="1"/>
</dbReference>
<dbReference type="InterPro" id="IPR053836">
    <property type="entry name" value="Arc1-like_N"/>
</dbReference>
<organism evidence="2 3">
    <name type="scientific">Geotrypetes seraphini</name>
    <name type="common">Gaboon caecilian</name>
    <name type="synonym">Caecilia seraphini</name>
    <dbReference type="NCBI Taxonomy" id="260995"/>
    <lineage>
        <taxon>Eukaryota</taxon>
        <taxon>Metazoa</taxon>
        <taxon>Chordata</taxon>
        <taxon>Craniata</taxon>
        <taxon>Vertebrata</taxon>
        <taxon>Euteleostomi</taxon>
        <taxon>Amphibia</taxon>
        <taxon>Gymnophiona</taxon>
        <taxon>Geotrypetes</taxon>
    </lineage>
</organism>